<dbReference type="PRINTS" id="PR00069">
    <property type="entry name" value="ALDKETRDTASE"/>
</dbReference>
<comment type="function">
    <text evidence="3">Catalyzes the initial reaction in the xylose utilization pathway by reducing D-xylose into xylitol. Xylose is a major component of hemicelluloses such as xylan. Most fungi utilize D-xylose via three enzymatic reactions, xylose reductase (XR), xylitol dehydrogenase (XDH), and xylulokinase, to form xylulose 5-phosphate, which enters pentose phosphate pathway.</text>
</comment>
<dbReference type="AlphaFoldDB" id="A0A0N0NJQ4"/>
<reference evidence="8 9" key="1">
    <citation type="submission" date="2015-06" db="EMBL/GenBank/DDBJ databases">
        <title>Draft genome of the ant-associated black yeast Phialophora attae CBS 131958.</title>
        <authorList>
            <person name="Moreno L.F."/>
            <person name="Stielow B.J."/>
            <person name="de Hoog S."/>
            <person name="Vicente V.A."/>
            <person name="Weiss V.A."/>
            <person name="de Vries M."/>
            <person name="Cruz L.M."/>
            <person name="Souza E.M."/>
        </authorList>
    </citation>
    <scope>NUCLEOTIDE SEQUENCE [LARGE SCALE GENOMIC DNA]</scope>
    <source>
        <strain evidence="8 9">CBS 131958</strain>
    </source>
</reference>
<keyword evidence="9" id="KW-1185">Reference proteome</keyword>
<dbReference type="OrthoDB" id="416253at2759"/>
<feature type="domain" description="NADP-dependent oxidoreductase" evidence="7">
    <location>
        <begin position="54"/>
        <end position="326"/>
    </location>
</feature>
<evidence type="ECO:0000256" key="6">
    <source>
        <dbReference type="SAM" id="SignalP"/>
    </source>
</evidence>
<keyword evidence="6" id="KW-0732">Signal</keyword>
<evidence type="ECO:0000256" key="2">
    <source>
        <dbReference type="ARBA" id="ARBA00023002"/>
    </source>
</evidence>
<dbReference type="PROSITE" id="PS00063">
    <property type="entry name" value="ALDOKETO_REDUCTASE_3"/>
    <property type="match status" value="1"/>
</dbReference>
<keyword evidence="2" id="KW-0560">Oxidoreductase</keyword>
<organism evidence="8 9">
    <name type="scientific">Cyphellophora attinorum</name>
    <dbReference type="NCBI Taxonomy" id="1664694"/>
    <lineage>
        <taxon>Eukaryota</taxon>
        <taxon>Fungi</taxon>
        <taxon>Dikarya</taxon>
        <taxon>Ascomycota</taxon>
        <taxon>Pezizomycotina</taxon>
        <taxon>Eurotiomycetes</taxon>
        <taxon>Chaetothyriomycetidae</taxon>
        <taxon>Chaetothyriales</taxon>
        <taxon>Cyphellophoraceae</taxon>
        <taxon>Cyphellophora</taxon>
    </lineage>
</organism>
<feature type="chain" id="PRO_5005856813" description="D-xylose reductase [NAD(P)H]" evidence="6">
    <location>
        <begin position="24"/>
        <end position="364"/>
    </location>
</feature>
<dbReference type="PANTHER" id="PTHR11732">
    <property type="entry name" value="ALDO/KETO REDUCTASE"/>
    <property type="match status" value="1"/>
</dbReference>
<dbReference type="EC" id="1.1.1.307" evidence="1"/>
<comment type="caution">
    <text evidence="8">The sequence shown here is derived from an EMBL/GenBank/DDBJ whole genome shotgun (WGS) entry which is preliminary data.</text>
</comment>
<dbReference type="GO" id="GO:0016491">
    <property type="term" value="F:oxidoreductase activity"/>
    <property type="evidence" value="ECO:0007669"/>
    <property type="project" value="UniProtKB-KW"/>
</dbReference>
<comment type="catalytic activity">
    <reaction evidence="4">
        <text>xylitol + NADP(+) = D-xylose + NADPH + H(+)</text>
        <dbReference type="Rhea" id="RHEA:27445"/>
        <dbReference type="ChEBI" id="CHEBI:15378"/>
        <dbReference type="ChEBI" id="CHEBI:17151"/>
        <dbReference type="ChEBI" id="CHEBI:53455"/>
        <dbReference type="ChEBI" id="CHEBI:57783"/>
        <dbReference type="ChEBI" id="CHEBI:58349"/>
        <dbReference type="EC" id="1.1.1.307"/>
    </reaction>
</comment>
<dbReference type="InterPro" id="IPR020471">
    <property type="entry name" value="AKR"/>
</dbReference>
<dbReference type="STRING" id="1664694.A0A0N0NJQ4"/>
<dbReference type="Pfam" id="PF00248">
    <property type="entry name" value="Aldo_ket_red"/>
    <property type="match status" value="1"/>
</dbReference>
<dbReference type="RefSeq" id="XP_017997121.1">
    <property type="nucleotide sequence ID" value="XM_018143700.1"/>
</dbReference>
<accession>A0A0N0NJQ4</accession>
<dbReference type="InterPro" id="IPR036812">
    <property type="entry name" value="NAD(P)_OxRdtase_dom_sf"/>
</dbReference>
<dbReference type="VEuPathDB" id="FungiDB:AB675_3632"/>
<gene>
    <name evidence="8" type="ORF">AB675_3632</name>
</gene>
<feature type="signal peptide" evidence="6">
    <location>
        <begin position="1"/>
        <end position="23"/>
    </location>
</feature>
<dbReference type="PROSITE" id="PS00062">
    <property type="entry name" value="ALDOKETO_REDUCTASE_2"/>
    <property type="match status" value="1"/>
</dbReference>
<evidence type="ECO:0000259" key="7">
    <source>
        <dbReference type="Pfam" id="PF00248"/>
    </source>
</evidence>
<dbReference type="GeneID" id="28735580"/>
<name>A0A0N0NJQ4_9EURO</name>
<evidence type="ECO:0000256" key="4">
    <source>
        <dbReference type="ARBA" id="ARBA00047534"/>
    </source>
</evidence>
<comment type="catalytic activity">
    <reaction evidence="5">
        <text>xylitol + NAD(+) = D-xylose + NADH + H(+)</text>
        <dbReference type="Rhea" id="RHEA:27441"/>
        <dbReference type="ChEBI" id="CHEBI:15378"/>
        <dbReference type="ChEBI" id="CHEBI:17151"/>
        <dbReference type="ChEBI" id="CHEBI:53455"/>
        <dbReference type="ChEBI" id="CHEBI:57540"/>
        <dbReference type="ChEBI" id="CHEBI:57945"/>
        <dbReference type="EC" id="1.1.1.307"/>
    </reaction>
</comment>
<evidence type="ECO:0000256" key="5">
    <source>
        <dbReference type="ARBA" id="ARBA00049485"/>
    </source>
</evidence>
<evidence type="ECO:0000256" key="1">
    <source>
        <dbReference type="ARBA" id="ARBA00012845"/>
    </source>
</evidence>
<evidence type="ECO:0000313" key="9">
    <source>
        <dbReference type="Proteomes" id="UP000038010"/>
    </source>
</evidence>
<dbReference type="Proteomes" id="UP000038010">
    <property type="component" value="Unassembled WGS sequence"/>
</dbReference>
<dbReference type="EMBL" id="LFJN01000026">
    <property type="protein sequence ID" value="KPI37158.1"/>
    <property type="molecule type" value="Genomic_DNA"/>
</dbReference>
<dbReference type="Gene3D" id="3.20.20.100">
    <property type="entry name" value="NADP-dependent oxidoreductase domain"/>
    <property type="match status" value="1"/>
</dbReference>
<protein>
    <recommendedName>
        <fullName evidence="1">D-xylose reductase [NAD(P)H]</fullName>
        <ecNumber evidence="1">1.1.1.307</ecNumber>
    </recommendedName>
</protein>
<evidence type="ECO:0000256" key="3">
    <source>
        <dbReference type="ARBA" id="ARBA00025065"/>
    </source>
</evidence>
<proteinExistence type="predicted"/>
<sequence length="364" mass="40625">MLNTLTAALTCCLLLTIPAHTFSLPPILTSNEDHDHQKPIKHPKHHPPLDIPFIGLGLWNSKGSDATHAVDAAFGTGYIHFDSAAAYSNEEYVGSGLTNVSIPRSSYWITSKLWNTAHQPSLVEPALRKTLSDLQTPYLDLYLMHWPVAFVPNPPKGRNSIIDQDTSILNTWRAMESLVHKNLTRYIGVSNFSPRQLDTILAACKTEKGGICPYAHEFETHPYLQQTEFVEWHLKHDIKVIAYSPLANLNPTYNGTHSDVPSILEDPFWQDLAANKSITVPQAVLGWGIQRGTVVIPKSVHAKRIKENLGAVDVNFTGLEMARIAEEDRRVRFNDPTKGWGVEPPLFEGLDGGSNRFVVEQEEL</sequence>
<evidence type="ECO:0000313" key="8">
    <source>
        <dbReference type="EMBL" id="KPI37158.1"/>
    </source>
</evidence>
<dbReference type="SUPFAM" id="SSF51430">
    <property type="entry name" value="NAD(P)-linked oxidoreductase"/>
    <property type="match status" value="1"/>
</dbReference>
<dbReference type="InterPro" id="IPR023210">
    <property type="entry name" value="NADP_OxRdtase_dom"/>
</dbReference>
<dbReference type="InterPro" id="IPR018170">
    <property type="entry name" value="Aldo/ket_reductase_CS"/>
</dbReference>